<organism evidence="1 2">
    <name type="scientific">Candidatus Dojkabacteria bacterium</name>
    <dbReference type="NCBI Taxonomy" id="2099670"/>
    <lineage>
        <taxon>Bacteria</taxon>
        <taxon>Candidatus Dojkabacteria</taxon>
    </lineage>
</organism>
<evidence type="ECO:0000313" key="1">
    <source>
        <dbReference type="EMBL" id="TXG76762.1"/>
    </source>
</evidence>
<dbReference type="Proteomes" id="UP000321026">
    <property type="component" value="Unassembled WGS sequence"/>
</dbReference>
<reference evidence="1 2" key="1">
    <citation type="submission" date="2018-09" db="EMBL/GenBank/DDBJ databases">
        <title>Metagenome Assembled Genomes from an Advanced Water Purification Facility.</title>
        <authorList>
            <person name="Stamps B.W."/>
            <person name="Spear J.R."/>
        </authorList>
    </citation>
    <scope>NUCLEOTIDE SEQUENCE [LARGE SCALE GENOMIC DNA]</scope>
    <source>
        <strain evidence="1">Bin_63_2</strain>
    </source>
</reference>
<sequence length="176" mass="19934">MNEEAIDELRATMTGALRKMQKLCEVEKVHFLPLTKIFLQSVISTAADLAEATEPNTGTVLYADVEAFAKHGGISFIEELQRKFGGLEYSVSDIEPGDVAMAMNYLGQQLSTDLFKHLNELPESMRNHEMLLRAVEALLTNLLNQKFNSSHEILDNFCEHVHMCLRDLEKRQQDAH</sequence>
<dbReference type="EMBL" id="SSDS01000065">
    <property type="protein sequence ID" value="TXG76762.1"/>
    <property type="molecule type" value="Genomic_DNA"/>
</dbReference>
<protein>
    <submittedName>
        <fullName evidence="1">Uncharacterized protein</fullName>
    </submittedName>
</protein>
<name>A0A5C7J753_9BACT</name>
<accession>A0A5C7J753</accession>
<comment type="caution">
    <text evidence="1">The sequence shown here is derived from an EMBL/GenBank/DDBJ whole genome shotgun (WGS) entry which is preliminary data.</text>
</comment>
<dbReference type="AlphaFoldDB" id="A0A5C7J753"/>
<gene>
    <name evidence="1" type="ORF">E6Q11_04130</name>
</gene>
<evidence type="ECO:0000313" key="2">
    <source>
        <dbReference type="Proteomes" id="UP000321026"/>
    </source>
</evidence>
<proteinExistence type="predicted"/>